<sequence>MGIGGYIDRAADGLDHVGLDGTAENLGDGGESLANRLGAEVDERDLGESDDPKELLHGSPDKIESIARHLRDFFSAFENVGQGLRGLDSGDWQGRAGDAFREKFDVQPKAWLTAADACESAAKALETYADTVRWAQNQAREAIEKWRAAEQALKQAVDSYNARIDAYNSDVGAYNSSVERGGAPGAVPDKPGPFTDPGKEGRAAAEHLLVEARRQRGDAGRDAQRLVAAALDTAPKKPAFTDRLQAGGEDLITTGLLSGTHAAGGVVKSLTDVAKLARTFNPLDPYNLTHPAQAYAQQQMVLAGLTNLATHPEQLPKTI</sequence>
<organism evidence="4 5">
    <name type="scientific">Streptomyces endophyticus</name>
    <dbReference type="NCBI Taxonomy" id="714166"/>
    <lineage>
        <taxon>Bacteria</taxon>
        <taxon>Bacillati</taxon>
        <taxon>Actinomycetota</taxon>
        <taxon>Actinomycetes</taxon>
        <taxon>Kitasatosporales</taxon>
        <taxon>Streptomycetaceae</taxon>
        <taxon>Streptomyces</taxon>
    </lineage>
</organism>
<comment type="caution">
    <text evidence="4">The sequence shown here is derived from an EMBL/GenBank/DDBJ whole genome shotgun (WGS) entry which is preliminary data.</text>
</comment>
<dbReference type="Gene3D" id="1.10.287.1060">
    <property type="entry name" value="ESAT-6-like"/>
    <property type="match status" value="1"/>
</dbReference>
<name>A0ABU6FF88_9ACTN</name>
<dbReference type="RefSeq" id="WP_326022024.1">
    <property type="nucleotide sequence ID" value="NZ_JAOZYC010000165.1"/>
</dbReference>
<evidence type="ECO:0000256" key="2">
    <source>
        <dbReference type="SAM" id="MobiDB-lite"/>
    </source>
</evidence>
<gene>
    <name evidence="4" type="ORF">OKJ99_33970</name>
</gene>
<feature type="domain" description="Putative T7SS secretion signal" evidence="3">
    <location>
        <begin position="7"/>
        <end position="238"/>
    </location>
</feature>
<keyword evidence="5" id="KW-1185">Reference proteome</keyword>
<dbReference type="Pfam" id="PF21725">
    <property type="entry name" value="T7SS_signal"/>
    <property type="match status" value="1"/>
</dbReference>
<accession>A0ABU6FF88</accession>
<evidence type="ECO:0000259" key="3">
    <source>
        <dbReference type="Pfam" id="PF21725"/>
    </source>
</evidence>
<feature type="coiled-coil region" evidence="1">
    <location>
        <begin position="143"/>
        <end position="170"/>
    </location>
</feature>
<proteinExistence type="predicted"/>
<dbReference type="EMBL" id="JAOZYC010000165">
    <property type="protein sequence ID" value="MEB8342514.1"/>
    <property type="molecule type" value="Genomic_DNA"/>
</dbReference>
<dbReference type="SUPFAM" id="SSF140453">
    <property type="entry name" value="EsxAB dimer-like"/>
    <property type="match status" value="1"/>
</dbReference>
<dbReference type="InterPro" id="IPR036689">
    <property type="entry name" value="ESAT-6-like_sf"/>
</dbReference>
<evidence type="ECO:0000313" key="4">
    <source>
        <dbReference type="EMBL" id="MEB8342514.1"/>
    </source>
</evidence>
<feature type="compositionally biased region" description="Basic and acidic residues" evidence="2">
    <location>
        <begin position="39"/>
        <end position="58"/>
    </location>
</feature>
<protein>
    <recommendedName>
        <fullName evidence="3">Putative T7SS secretion signal domain-containing protein</fullName>
    </recommendedName>
</protein>
<keyword evidence="1" id="KW-0175">Coiled coil</keyword>
<evidence type="ECO:0000256" key="1">
    <source>
        <dbReference type="SAM" id="Coils"/>
    </source>
</evidence>
<dbReference type="Proteomes" id="UP001354931">
    <property type="component" value="Unassembled WGS sequence"/>
</dbReference>
<evidence type="ECO:0000313" key="5">
    <source>
        <dbReference type="Proteomes" id="UP001354931"/>
    </source>
</evidence>
<dbReference type="InterPro" id="IPR049082">
    <property type="entry name" value="T7SS_signal"/>
</dbReference>
<reference evidence="4 5" key="1">
    <citation type="submission" date="2022-10" db="EMBL/GenBank/DDBJ databases">
        <authorList>
            <person name="Xie J."/>
            <person name="Shen N."/>
        </authorList>
    </citation>
    <scope>NUCLEOTIDE SEQUENCE [LARGE SCALE GENOMIC DNA]</scope>
    <source>
        <strain evidence="4 5">YIM65594</strain>
    </source>
</reference>
<feature type="region of interest" description="Disordered" evidence="2">
    <location>
        <begin position="22"/>
        <end position="58"/>
    </location>
</feature>